<evidence type="ECO:0000256" key="1">
    <source>
        <dbReference type="SAM" id="MobiDB-lite"/>
    </source>
</evidence>
<name>A0A8S1P4D4_9CILI</name>
<dbReference type="Proteomes" id="UP000692954">
    <property type="component" value="Unassembled WGS sequence"/>
</dbReference>
<feature type="region of interest" description="Disordered" evidence="1">
    <location>
        <begin position="60"/>
        <end position="82"/>
    </location>
</feature>
<organism evidence="2 3">
    <name type="scientific">Paramecium sonneborni</name>
    <dbReference type="NCBI Taxonomy" id="65129"/>
    <lineage>
        <taxon>Eukaryota</taxon>
        <taxon>Sar</taxon>
        <taxon>Alveolata</taxon>
        <taxon>Ciliophora</taxon>
        <taxon>Intramacronucleata</taxon>
        <taxon>Oligohymenophorea</taxon>
        <taxon>Peniculida</taxon>
        <taxon>Parameciidae</taxon>
        <taxon>Paramecium</taxon>
    </lineage>
</organism>
<dbReference type="AlphaFoldDB" id="A0A8S1P4D4"/>
<feature type="compositionally biased region" description="Basic and acidic residues" evidence="1">
    <location>
        <begin position="60"/>
        <end position="69"/>
    </location>
</feature>
<evidence type="ECO:0000313" key="3">
    <source>
        <dbReference type="Proteomes" id="UP000692954"/>
    </source>
</evidence>
<protein>
    <submittedName>
        <fullName evidence="2">Uncharacterized protein</fullName>
    </submittedName>
</protein>
<accession>A0A8S1P4D4</accession>
<dbReference type="OrthoDB" id="299170at2759"/>
<proteinExistence type="predicted"/>
<comment type="caution">
    <text evidence="2">The sequence shown here is derived from an EMBL/GenBank/DDBJ whole genome shotgun (WGS) entry which is preliminary data.</text>
</comment>
<feature type="compositionally biased region" description="Polar residues" evidence="1">
    <location>
        <begin position="70"/>
        <end position="82"/>
    </location>
</feature>
<gene>
    <name evidence="2" type="ORF">PSON_ATCC_30995.1.T0690122</name>
</gene>
<evidence type="ECO:0000313" key="2">
    <source>
        <dbReference type="EMBL" id="CAD8097903.1"/>
    </source>
</evidence>
<feature type="region of interest" description="Disordered" evidence="1">
    <location>
        <begin position="1"/>
        <end position="40"/>
    </location>
</feature>
<keyword evidence="3" id="KW-1185">Reference proteome</keyword>
<feature type="compositionally biased region" description="Low complexity" evidence="1">
    <location>
        <begin position="13"/>
        <end position="25"/>
    </location>
</feature>
<sequence length="105" mass="12104">MFHRKQLSIQLGQKSRQSSPSSQGSETPKHKKSNSYMQFSPKLDCNNGLSFVNEIKEVKITSPRTEDLQSPKSLQQKQTKCNNIIHKEEQMKKSQFSKTKSEDFV</sequence>
<dbReference type="EMBL" id="CAJJDN010000069">
    <property type="protein sequence ID" value="CAD8097903.1"/>
    <property type="molecule type" value="Genomic_DNA"/>
</dbReference>
<reference evidence="2" key="1">
    <citation type="submission" date="2021-01" db="EMBL/GenBank/DDBJ databases">
        <authorList>
            <consortium name="Genoscope - CEA"/>
            <person name="William W."/>
        </authorList>
    </citation>
    <scope>NUCLEOTIDE SEQUENCE</scope>
</reference>